<dbReference type="InterPro" id="IPR055408">
    <property type="entry name" value="HEAT_MROH2B-like"/>
</dbReference>
<keyword evidence="4" id="KW-1185">Reference proteome</keyword>
<gene>
    <name evidence="3" type="ORF">CIB84_014383</name>
</gene>
<evidence type="ECO:0000259" key="2">
    <source>
        <dbReference type="Pfam" id="PF23210"/>
    </source>
</evidence>
<name>A0A2P4SCR1_BAMTH</name>
<dbReference type="Proteomes" id="UP000237246">
    <property type="component" value="Unassembled WGS sequence"/>
</dbReference>
<feature type="signal peptide" evidence="1">
    <location>
        <begin position="1"/>
        <end position="27"/>
    </location>
</feature>
<evidence type="ECO:0000313" key="4">
    <source>
        <dbReference type="Proteomes" id="UP000237246"/>
    </source>
</evidence>
<protein>
    <recommendedName>
        <fullName evidence="2">MROH2B-like HEAT-repeats domain-containing protein</fullName>
    </recommendedName>
</protein>
<accession>A0A2P4SCR1</accession>
<proteinExistence type="predicted"/>
<dbReference type="Pfam" id="PF23210">
    <property type="entry name" value="HEAT_Maestro_2"/>
    <property type="match status" value="1"/>
</dbReference>
<dbReference type="OrthoDB" id="1884734at2759"/>
<evidence type="ECO:0000313" key="3">
    <source>
        <dbReference type="EMBL" id="POI21870.1"/>
    </source>
</evidence>
<reference evidence="3 4" key="1">
    <citation type="submission" date="2018-01" db="EMBL/GenBank/DDBJ databases">
        <title>Comparison of the Chinese Bamboo Partridge and Red Junglefowl genome sequences highlights the importance of demography in genome evolution.</title>
        <authorList>
            <person name="Tiley G.P."/>
            <person name="Kimball R.T."/>
            <person name="Braun E.L."/>
            <person name="Burleigh J.G."/>
        </authorList>
    </citation>
    <scope>NUCLEOTIDE SEQUENCE [LARGE SCALE GENOMIC DNA]</scope>
    <source>
        <strain evidence="3">RTK389</strain>
        <tissue evidence="3">Blood</tissue>
    </source>
</reference>
<comment type="caution">
    <text evidence="3">The sequence shown here is derived from an EMBL/GenBank/DDBJ whole genome shotgun (WGS) entry which is preliminary data.</text>
</comment>
<organism evidence="3 4">
    <name type="scientific">Bambusicola thoracicus</name>
    <name type="common">Chinese bamboo-partridge</name>
    <name type="synonym">Perdix thoracica</name>
    <dbReference type="NCBI Taxonomy" id="9083"/>
    <lineage>
        <taxon>Eukaryota</taxon>
        <taxon>Metazoa</taxon>
        <taxon>Chordata</taxon>
        <taxon>Craniata</taxon>
        <taxon>Vertebrata</taxon>
        <taxon>Euteleostomi</taxon>
        <taxon>Archelosauria</taxon>
        <taxon>Archosauria</taxon>
        <taxon>Dinosauria</taxon>
        <taxon>Saurischia</taxon>
        <taxon>Theropoda</taxon>
        <taxon>Coelurosauria</taxon>
        <taxon>Aves</taxon>
        <taxon>Neognathae</taxon>
        <taxon>Galloanserae</taxon>
        <taxon>Galliformes</taxon>
        <taxon>Phasianidae</taxon>
        <taxon>Perdicinae</taxon>
        <taxon>Bambusicola</taxon>
    </lineage>
</organism>
<dbReference type="EMBL" id="PPHD01064009">
    <property type="protein sequence ID" value="POI21870.1"/>
    <property type="molecule type" value="Genomic_DNA"/>
</dbReference>
<evidence type="ECO:0000256" key="1">
    <source>
        <dbReference type="SAM" id="SignalP"/>
    </source>
</evidence>
<feature type="domain" description="MROH2B-like HEAT-repeats" evidence="2">
    <location>
        <begin position="7"/>
        <end position="66"/>
    </location>
</feature>
<feature type="chain" id="PRO_5015131934" description="MROH2B-like HEAT-repeats domain-containing protein" evidence="1">
    <location>
        <begin position="28"/>
        <end position="73"/>
    </location>
</feature>
<keyword evidence="1" id="KW-0732">Signal</keyword>
<dbReference type="AlphaFoldDB" id="A0A2P4SCR1"/>
<sequence length="73" mass="8200">MFQGPLLTLQTLLARLFVVARSPVVDSKLQATALLLMPNLHSRIYRAVGAMWTAEIPLLLQCLQGKVLVERER</sequence>